<dbReference type="InParanoid" id="A0A1X7T3G9"/>
<accession>A0A1X7T3G9</accession>
<protein>
    <submittedName>
        <fullName evidence="1">Uncharacterized protein</fullName>
    </submittedName>
</protein>
<dbReference type="STRING" id="400682.A0A1X7T3G9"/>
<dbReference type="AlphaFoldDB" id="A0A1X7T3G9"/>
<dbReference type="SUPFAM" id="SSF48371">
    <property type="entry name" value="ARM repeat"/>
    <property type="match status" value="1"/>
</dbReference>
<proteinExistence type="predicted"/>
<evidence type="ECO:0000313" key="1">
    <source>
        <dbReference type="EnsemblMetazoa" id="Aqu2.1.08906_001"/>
    </source>
</evidence>
<name>A0A1X7T3G9_AMPQE</name>
<reference evidence="1" key="1">
    <citation type="submission" date="2017-05" db="UniProtKB">
        <authorList>
            <consortium name="EnsemblMetazoa"/>
        </authorList>
    </citation>
    <scope>IDENTIFICATION</scope>
</reference>
<dbReference type="eggNOG" id="KOG2140">
    <property type="taxonomic scope" value="Eukaryota"/>
</dbReference>
<sequence>VYAALAVINVKFPQIKELITKRLIICFHKAFARNNKIICLSSVSDCITGRSYELLVNLKKIITIIEK</sequence>
<dbReference type="InterPro" id="IPR016024">
    <property type="entry name" value="ARM-type_fold"/>
</dbReference>
<dbReference type="EnsemblMetazoa" id="Aqu2.1.08906_001">
    <property type="protein sequence ID" value="Aqu2.1.08906_001"/>
    <property type="gene ID" value="Aqu2.1.08906"/>
</dbReference>
<organism evidence="1">
    <name type="scientific">Amphimedon queenslandica</name>
    <name type="common">Sponge</name>
    <dbReference type="NCBI Taxonomy" id="400682"/>
    <lineage>
        <taxon>Eukaryota</taxon>
        <taxon>Metazoa</taxon>
        <taxon>Porifera</taxon>
        <taxon>Demospongiae</taxon>
        <taxon>Heteroscleromorpha</taxon>
        <taxon>Haplosclerida</taxon>
        <taxon>Niphatidae</taxon>
        <taxon>Amphimedon</taxon>
    </lineage>
</organism>